<dbReference type="Pfam" id="PF01966">
    <property type="entry name" value="HD"/>
    <property type="match status" value="1"/>
</dbReference>
<dbReference type="PANTHER" id="PTHR40202:SF1">
    <property type="entry name" value="HD DOMAIN-CONTAINING PROTEIN"/>
    <property type="match status" value="1"/>
</dbReference>
<sequence>MADGEDHARTGFHAMVDGTAEDWGVIAKAAADFGRKLPERLVTHLKLLQGDCGGFAVDRLEHSLQTATKAHQDGRDEEYVVCALLHDIGDILGPRNHADIAAAIVQPFVSERNHWMVANHAIFQGYYFFHHLGLDRDMREQFRGHPDFEYTAQFGHLYDQDAFDPNFKSMPLEAFEPMLHRVMSTPKRSIYLRKPQVEAAE</sequence>
<proteinExistence type="predicted"/>
<dbReference type="InterPro" id="IPR052567">
    <property type="entry name" value="OP_Dioxygenase"/>
</dbReference>
<dbReference type="STRING" id="69395.AQ619_10880"/>
<dbReference type="Gene3D" id="1.10.3210.10">
    <property type="entry name" value="Hypothetical protein af1432"/>
    <property type="match status" value="1"/>
</dbReference>
<dbReference type="SUPFAM" id="SSF109604">
    <property type="entry name" value="HD-domain/PDEase-like"/>
    <property type="match status" value="1"/>
</dbReference>
<keyword evidence="2" id="KW-0378">Hydrolase</keyword>
<dbReference type="KEGG" id="chq:AQ619_10880"/>
<dbReference type="OrthoDB" id="9802857at2"/>
<dbReference type="InterPro" id="IPR006674">
    <property type="entry name" value="HD_domain"/>
</dbReference>
<protein>
    <submittedName>
        <fullName evidence="2">Phosphohydrolase</fullName>
    </submittedName>
</protein>
<gene>
    <name evidence="2" type="ORF">AQ619_10880</name>
</gene>
<evidence type="ECO:0000259" key="1">
    <source>
        <dbReference type="Pfam" id="PF01966"/>
    </source>
</evidence>
<dbReference type="PANTHER" id="PTHR40202">
    <property type="match status" value="1"/>
</dbReference>
<evidence type="ECO:0000313" key="2">
    <source>
        <dbReference type="EMBL" id="ALL13798.1"/>
    </source>
</evidence>
<accession>A0A0P0P0P0</accession>
<keyword evidence="3" id="KW-1185">Reference proteome</keyword>
<dbReference type="Proteomes" id="UP000056905">
    <property type="component" value="Chromosome"/>
</dbReference>
<dbReference type="GO" id="GO:0016787">
    <property type="term" value="F:hydrolase activity"/>
    <property type="evidence" value="ECO:0007669"/>
    <property type="project" value="UniProtKB-KW"/>
</dbReference>
<evidence type="ECO:0000313" key="3">
    <source>
        <dbReference type="Proteomes" id="UP000056905"/>
    </source>
</evidence>
<dbReference type="RefSeq" id="WP_062147170.1">
    <property type="nucleotide sequence ID" value="NZ_CP013002.1"/>
</dbReference>
<feature type="domain" description="HD" evidence="1">
    <location>
        <begin position="59"/>
        <end position="112"/>
    </location>
</feature>
<dbReference type="eggNOG" id="COG4341">
    <property type="taxonomic scope" value="Bacteria"/>
</dbReference>
<dbReference type="EMBL" id="CP013002">
    <property type="protein sequence ID" value="ALL13798.1"/>
    <property type="molecule type" value="Genomic_DNA"/>
</dbReference>
<reference evidence="2 3" key="1">
    <citation type="submission" date="2015-10" db="EMBL/GenBank/DDBJ databases">
        <title>Conservation of the essential genome among Caulobacter and Brevundimonas species.</title>
        <authorList>
            <person name="Scott D."/>
            <person name="Ely B."/>
        </authorList>
    </citation>
    <scope>NUCLEOTIDE SEQUENCE [LARGE SCALE GENOMIC DNA]</scope>
    <source>
        <strain evidence="2 3">CB4</strain>
    </source>
</reference>
<name>A0A0P0P0P0_9CAUL</name>
<dbReference type="AlphaFoldDB" id="A0A0P0P0P0"/>
<organism evidence="2 3">
    <name type="scientific">Caulobacter henricii</name>
    <dbReference type="NCBI Taxonomy" id="69395"/>
    <lineage>
        <taxon>Bacteria</taxon>
        <taxon>Pseudomonadati</taxon>
        <taxon>Pseudomonadota</taxon>
        <taxon>Alphaproteobacteria</taxon>
        <taxon>Caulobacterales</taxon>
        <taxon>Caulobacteraceae</taxon>
        <taxon>Caulobacter</taxon>
    </lineage>
</organism>